<protein>
    <submittedName>
        <fullName evidence="2">Uncharacterized protein</fullName>
    </submittedName>
</protein>
<name>A0A2K9LYW4_SPISQ</name>
<dbReference type="KEGG" id="smoo:SMONO_v1c07050"/>
<dbReference type="Proteomes" id="UP000234790">
    <property type="component" value="Chromosome"/>
</dbReference>
<sequence>MKKKKIYKILFATISALSILVSFVLVVFFYSKSNSVGIENESNIEETEKPTVTKSDFAKSNIDINFSLDQKIYIINFSKSKYFNINEFKFYFIFEFNKLGPKNNDIKIEYALNDKDNPTEINVIYKCENRIYTWNFKLI</sequence>
<dbReference type="EMBL" id="CP025543">
    <property type="protein sequence ID" value="AUM62954.1"/>
    <property type="molecule type" value="Genomic_DNA"/>
</dbReference>
<dbReference type="RefSeq" id="WP_101780999.1">
    <property type="nucleotide sequence ID" value="NZ_CP025543.1"/>
</dbReference>
<accession>A0A2K9LYW4</accession>
<evidence type="ECO:0000313" key="2">
    <source>
        <dbReference type="EMBL" id="AUM62954.1"/>
    </source>
</evidence>
<gene>
    <name evidence="2" type="ORF">SMONO_v1c07050</name>
</gene>
<feature type="transmembrane region" description="Helical" evidence="1">
    <location>
        <begin position="9"/>
        <end position="30"/>
    </location>
</feature>
<keyword evidence="1" id="KW-0472">Membrane</keyword>
<evidence type="ECO:0000256" key="1">
    <source>
        <dbReference type="SAM" id="Phobius"/>
    </source>
</evidence>
<proteinExistence type="predicted"/>
<organism evidence="2 3">
    <name type="scientific">Spiroplasma monobiae MQ-1</name>
    <dbReference type="NCBI Taxonomy" id="1336748"/>
    <lineage>
        <taxon>Bacteria</taxon>
        <taxon>Bacillati</taxon>
        <taxon>Mycoplasmatota</taxon>
        <taxon>Mollicutes</taxon>
        <taxon>Entomoplasmatales</taxon>
        <taxon>Spiroplasmataceae</taxon>
        <taxon>Spiroplasma</taxon>
    </lineage>
</organism>
<dbReference type="AlphaFoldDB" id="A0A2K9LYW4"/>
<evidence type="ECO:0000313" key="3">
    <source>
        <dbReference type="Proteomes" id="UP000234790"/>
    </source>
</evidence>
<keyword evidence="1" id="KW-1133">Transmembrane helix</keyword>
<dbReference type="OrthoDB" id="390320at2"/>
<keyword evidence="1" id="KW-0812">Transmembrane</keyword>
<keyword evidence="3" id="KW-1185">Reference proteome</keyword>
<reference evidence="2 3" key="1">
    <citation type="submission" date="2017-12" db="EMBL/GenBank/DDBJ databases">
        <title>Complete genome sequence of Spiroplasma monobiae MQ-1 (ATCC 33825).</title>
        <authorList>
            <person name="Tsai Y.-M."/>
            <person name="Lo W.-S."/>
            <person name="Wu P.-S."/>
            <person name="Cho S.-T."/>
            <person name="Kuo C.-H."/>
        </authorList>
    </citation>
    <scope>NUCLEOTIDE SEQUENCE [LARGE SCALE GENOMIC DNA]</scope>
    <source>
        <strain evidence="2 3">MQ-1</strain>
    </source>
</reference>